<evidence type="ECO:0000256" key="3">
    <source>
        <dbReference type="ARBA" id="ARBA00022679"/>
    </source>
</evidence>
<keyword evidence="6" id="KW-1185">Reference proteome</keyword>
<gene>
    <name evidence="5" type="ORF">P3F81_05500</name>
</gene>
<dbReference type="KEGG" id="sgbi:P3F81_05500"/>
<dbReference type="CDD" id="cd18095">
    <property type="entry name" value="SpoU-like_rRNA-MTase"/>
    <property type="match status" value="1"/>
</dbReference>
<dbReference type="InterPro" id="IPR001537">
    <property type="entry name" value="SpoU_MeTrfase"/>
</dbReference>
<dbReference type="GO" id="GO:0003723">
    <property type="term" value="F:RNA binding"/>
    <property type="evidence" value="ECO:0007669"/>
    <property type="project" value="InterPro"/>
</dbReference>
<dbReference type="Gene3D" id="3.40.1280.10">
    <property type="match status" value="1"/>
</dbReference>
<organism evidence="5 6">
    <name type="scientific">Selenobaculum gibii</name>
    <dbReference type="NCBI Taxonomy" id="3054208"/>
    <lineage>
        <taxon>Bacteria</taxon>
        <taxon>Bacillati</taxon>
        <taxon>Bacillota</taxon>
        <taxon>Negativicutes</taxon>
        <taxon>Selenomonadales</taxon>
        <taxon>Selenomonadaceae</taxon>
        <taxon>Selenobaculum</taxon>
    </lineage>
</organism>
<evidence type="ECO:0000313" key="5">
    <source>
        <dbReference type="EMBL" id="WIW71751.1"/>
    </source>
</evidence>
<dbReference type="AlphaFoldDB" id="A0A9Y2AKP7"/>
<sequence length="271" mass="29965">MSEVITSLQNAHIKLAASLKQKKYRDMHQVFIAEGTRLVEEVLKSDWEIKFAIYLDSVKNERILHLVDELKTRNCALYRVNQSIYDKVCETKGSQGILLVVKKHQYNLSDILKRAENPVVVIMDSVQDPGNVGTIIRTADAAGCSGVILTKGSADIFNGKTVRSAMGALFHVPIIEDVETEDLLQFVKKNSIRTYAAALDKTAKTYFSCDFAKPTAMIFGNEGNGVSDTLLIGASEKVFIPMQGDAESLNVATSAAIIIYESLRQRISRNC</sequence>
<dbReference type="InterPro" id="IPR053888">
    <property type="entry name" value="MRM3-like_sub_bind"/>
</dbReference>
<evidence type="ECO:0000313" key="6">
    <source>
        <dbReference type="Proteomes" id="UP001243623"/>
    </source>
</evidence>
<dbReference type="RefSeq" id="WP_147670606.1">
    <property type="nucleotide sequence ID" value="NZ_CP120678.1"/>
</dbReference>
<dbReference type="GO" id="GO:0005737">
    <property type="term" value="C:cytoplasm"/>
    <property type="evidence" value="ECO:0007669"/>
    <property type="project" value="UniProtKB-ARBA"/>
</dbReference>
<comment type="similarity">
    <text evidence="1">Belongs to the class IV-like SAM-binding methyltransferase superfamily. RNA methyltransferase TrmH family.</text>
</comment>
<dbReference type="InterPro" id="IPR029064">
    <property type="entry name" value="Ribosomal_eL30-like_sf"/>
</dbReference>
<dbReference type="GO" id="GO:0006396">
    <property type="term" value="P:RNA processing"/>
    <property type="evidence" value="ECO:0007669"/>
    <property type="project" value="InterPro"/>
</dbReference>
<reference evidence="5" key="1">
    <citation type="submission" date="2023-03" db="EMBL/GenBank/DDBJ databases">
        <title>Selenobaculum gbiensis gen. nov. sp. nov., a new bacterium isolated from the gut microbiota of IBD patient.</title>
        <authorList>
            <person name="Yeo S."/>
            <person name="Park H."/>
            <person name="Huh C.S."/>
        </authorList>
    </citation>
    <scope>NUCLEOTIDE SEQUENCE</scope>
    <source>
        <strain evidence="5">ICN-92133</strain>
    </source>
</reference>
<evidence type="ECO:0000259" key="4">
    <source>
        <dbReference type="SMART" id="SM00967"/>
    </source>
</evidence>
<dbReference type="SMART" id="SM00967">
    <property type="entry name" value="SpoU_sub_bind"/>
    <property type="match status" value="1"/>
</dbReference>
<dbReference type="InterPro" id="IPR029026">
    <property type="entry name" value="tRNA_m1G_MTases_N"/>
</dbReference>
<dbReference type="InterPro" id="IPR029028">
    <property type="entry name" value="Alpha/beta_knot_MTases"/>
</dbReference>
<dbReference type="SUPFAM" id="SSF55315">
    <property type="entry name" value="L30e-like"/>
    <property type="match status" value="1"/>
</dbReference>
<feature type="domain" description="RNA 2-O ribose methyltransferase substrate binding" evidence="4">
    <location>
        <begin position="32"/>
        <end position="107"/>
    </location>
</feature>
<evidence type="ECO:0000256" key="2">
    <source>
        <dbReference type="ARBA" id="ARBA00022603"/>
    </source>
</evidence>
<proteinExistence type="inferred from homology"/>
<dbReference type="InterPro" id="IPR051259">
    <property type="entry name" value="rRNA_Methyltransferase"/>
</dbReference>
<evidence type="ECO:0000256" key="1">
    <source>
        <dbReference type="ARBA" id="ARBA00007228"/>
    </source>
</evidence>
<dbReference type="PANTHER" id="PTHR43191">
    <property type="entry name" value="RRNA METHYLTRANSFERASE 3"/>
    <property type="match status" value="1"/>
</dbReference>
<dbReference type="GO" id="GO:0008173">
    <property type="term" value="F:RNA methyltransferase activity"/>
    <property type="evidence" value="ECO:0007669"/>
    <property type="project" value="InterPro"/>
</dbReference>
<dbReference type="EMBL" id="CP120678">
    <property type="protein sequence ID" value="WIW71751.1"/>
    <property type="molecule type" value="Genomic_DNA"/>
</dbReference>
<accession>A0A9Y2AKP7</accession>
<keyword evidence="2 5" id="KW-0489">Methyltransferase</keyword>
<dbReference type="Gene3D" id="3.30.1330.30">
    <property type="match status" value="1"/>
</dbReference>
<keyword evidence="3" id="KW-0808">Transferase</keyword>
<dbReference type="PANTHER" id="PTHR43191:SF2">
    <property type="entry name" value="RRNA METHYLTRANSFERASE 3, MITOCHONDRIAL"/>
    <property type="match status" value="1"/>
</dbReference>
<dbReference type="GO" id="GO:0032259">
    <property type="term" value="P:methylation"/>
    <property type="evidence" value="ECO:0007669"/>
    <property type="project" value="UniProtKB-KW"/>
</dbReference>
<dbReference type="Proteomes" id="UP001243623">
    <property type="component" value="Chromosome"/>
</dbReference>
<dbReference type="InterPro" id="IPR013123">
    <property type="entry name" value="SpoU_subst-bd"/>
</dbReference>
<dbReference type="SUPFAM" id="SSF75217">
    <property type="entry name" value="alpha/beta knot"/>
    <property type="match status" value="1"/>
</dbReference>
<protein>
    <submittedName>
        <fullName evidence="5">RNA methyltransferase</fullName>
    </submittedName>
</protein>
<dbReference type="Pfam" id="PF22435">
    <property type="entry name" value="MRM3-like_sub_bind"/>
    <property type="match status" value="1"/>
</dbReference>
<name>A0A9Y2AKP7_9FIRM</name>
<dbReference type="Pfam" id="PF00588">
    <property type="entry name" value="SpoU_methylase"/>
    <property type="match status" value="1"/>
</dbReference>